<sequence length="63" mass="7211">MNRIEIHAILTTMMGRTKGDKSYEDLRGMQQFGTITTRATKKPEFLHVFANGVAIVLGMEWLR</sequence>
<accession>A0A371GS89</accession>
<keyword evidence="1" id="KW-0812">Transmembrane</keyword>
<dbReference type="AlphaFoldDB" id="A0A371GS89"/>
<evidence type="ECO:0000313" key="2">
    <source>
        <dbReference type="EMBL" id="RDX93414.1"/>
    </source>
</evidence>
<keyword evidence="1" id="KW-1133">Transmembrane helix</keyword>
<protein>
    <submittedName>
        <fullName evidence="2">Uncharacterized protein</fullName>
    </submittedName>
</protein>
<feature type="transmembrane region" description="Helical" evidence="1">
    <location>
        <begin position="45"/>
        <end position="62"/>
    </location>
</feature>
<dbReference type="Proteomes" id="UP000257109">
    <property type="component" value="Unassembled WGS sequence"/>
</dbReference>
<feature type="non-terminal residue" evidence="2">
    <location>
        <position position="1"/>
    </location>
</feature>
<comment type="caution">
    <text evidence="2">The sequence shown here is derived from an EMBL/GenBank/DDBJ whole genome shotgun (WGS) entry which is preliminary data.</text>
</comment>
<keyword evidence="1" id="KW-0472">Membrane</keyword>
<organism evidence="2 3">
    <name type="scientific">Mucuna pruriens</name>
    <name type="common">Velvet bean</name>
    <name type="synonym">Dolichos pruriens</name>
    <dbReference type="NCBI Taxonomy" id="157652"/>
    <lineage>
        <taxon>Eukaryota</taxon>
        <taxon>Viridiplantae</taxon>
        <taxon>Streptophyta</taxon>
        <taxon>Embryophyta</taxon>
        <taxon>Tracheophyta</taxon>
        <taxon>Spermatophyta</taxon>
        <taxon>Magnoliopsida</taxon>
        <taxon>eudicotyledons</taxon>
        <taxon>Gunneridae</taxon>
        <taxon>Pentapetalae</taxon>
        <taxon>rosids</taxon>
        <taxon>fabids</taxon>
        <taxon>Fabales</taxon>
        <taxon>Fabaceae</taxon>
        <taxon>Papilionoideae</taxon>
        <taxon>50 kb inversion clade</taxon>
        <taxon>NPAAA clade</taxon>
        <taxon>indigoferoid/millettioid clade</taxon>
        <taxon>Phaseoleae</taxon>
        <taxon>Mucuna</taxon>
    </lineage>
</organism>
<keyword evidence="3" id="KW-1185">Reference proteome</keyword>
<gene>
    <name evidence="2" type="ORF">CR513_24335</name>
</gene>
<evidence type="ECO:0000313" key="3">
    <source>
        <dbReference type="Proteomes" id="UP000257109"/>
    </source>
</evidence>
<dbReference type="EMBL" id="QJKJ01004614">
    <property type="protein sequence ID" value="RDX93414.1"/>
    <property type="molecule type" value="Genomic_DNA"/>
</dbReference>
<proteinExistence type="predicted"/>
<name>A0A371GS89_MUCPR</name>
<reference evidence="2" key="1">
    <citation type="submission" date="2018-05" db="EMBL/GenBank/DDBJ databases">
        <title>Draft genome of Mucuna pruriens seed.</title>
        <authorList>
            <person name="Nnadi N.E."/>
            <person name="Vos R."/>
            <person name="Hasami M.H."/>
            <person name="Devisetty U.K."/>
            <person name="Aguiy J.C."/>
        </authorList>
    </citation>
    <scope>NUCLEOTIDE SEQUENCE [LARGE SCALE GENOMIC DNA]</scope>
    <source>
        <strain evidence="2">JCA_2017</strain>
    </source>
</reference>
<evidence type="ECO:0000256" key="1">
    <source>
        <dbReference type="SAM" id="Phobius"/>
    </source>
</evidence>